<dbReference type="RefSeq" id="WP_219546829.1">
    <property type="nucleotide sequence ID" value="NZ_JAHKRN010000028.1"/>
</dbReference>
<comment type="caution">
    <text evidence="1">The sequence shown here is derived from an EMBL/GenBank/DDBJ whole genome shotgun (WGS) entry which is preliminary data.</text>
</comment>
<protein>
    <recommendedName>
        <fullName evidence="3">Transposase</fullName>
    </recommendedName>
</protein>
<reference evidence="2" key="1">
    <citation type="journal article" date="2019" name="Int. J. Syst. Evol. Microbiol.">
        <title>The Global Catalogue of Microorganisms (GCM) 10K type strain sequencing project: providing services to taxonomists for standard genome sequencing and annotation.</title>
        <authorList>
            <consortium name="The Broad Institute Genomics Platform"/>
            <consortium name="The Broad Institute Genome Sequencing Center for Infectious Disease"/>
            <person name="Wu L."/>
            <person name="Ma J."/>
        </authorList>
    </citation>
    <scope>NUCLEOTIDE SEQUENCE [LARGE SCALE GENOMIC DNA]</scope>
    <source>
        <strain evidence="2">CGMCC 4.7106</strain>
    </source>
</reference>
<sequence length="95" mass="10495">MLGRGREIAVAVLDEIKHPWVRGWIAHGESLGEAKGEARGEAKAILMVLETRGLEVSDETRERILACTDQETLESWIHKAVTVRSVEELFVVSGA</sequence>
<organism evidence="1 2">
    <name type="scientific">Nonomuraea harbinensis</name>
    <dbReference type="NCBI Taxonomy" id="1286938"/>
    <lineage>
        <taxon>Bacteria</taxon>
        <taxon>Bacillati</taxon>
        <taxon>Actinomycetota</taxon>
        <taxon>Actinomycetes</taxon>
        <taxon>Streptosporangiales</taxon>
        <taxon>Streptosporangiaceae</taxon>
        <taxon>Nonomuraea</taxon>
    </lineage>
</organism>
<accession>A0ABW1C479</accession>
<keyword evidence="2" id="KW-1185">Reference proteome</keyword>
<proteinExistence type="predicted"/>
<evidence type="ECO:0000313" key="2">
    <source>
        <dbReference type="Proteomes" id="UP001596096"/>
    </source>
</evidence>
<name>A0ABW1C479_9ACTN</name>
<evidence type="ECO:0008006" key="3">
    <source>
        <dbReference type="Google" id="ProtNLM"/>
    </source>
</evidence>
<dbReference type="Proteomes" id="UP001596096">
    <property type="component" value="Unassembled WGS sequence"/>
</dbReference>
<dbReference type="EMBL" id="JBHSNW010000020">
    <property type="protein sequence ID" value="MFC5819693.1"/>
    <property type="molecule type" value="Genomic_DNA"/>
</dbReference>
<evidence type="ECO:0000313" key="1">
    <source>
        <dbReference type="EMBL" id="MFC5819693.1"/>
    </source>
</evidence>
<gene>
    <name evidence="1" type="ORF">ACFPUY_31745</name>
</gene>